<dbReference type="GO" id="GO:0000824">
    <property type="term" value="F:inositol-1,4,5,6-tetrakisphosphate 3-kinase activity"/>
    <property type="evidence" value="ECO:0007669"/>
    <property type="project" value="TreeGrafter"/>
</dbReference>
<dbReference type="AlphaFoldDB" id="A0A9W8ABU4"/>
<dbReference type="PANTHER" id="PTHR12400:SF103">
    <property type="entry name" value="INOSITOL POLYPHOSPHATE MULTIKINASE"/>
    <property type="match status" value="1"/>
</dbReference>
<evidence type="ECO:0000313" key="7">
    <source>
        <dbReference type="Proteomes" id="UP001150569"/>
    </source>
</evidence>
<keyword evidence="2 4" id="KW-0808">Transferase</keyword>
<evidence type="ECO:0000256" key="5">
    <source>
        <dbReference type="SAM" id="MobiDB-lite"/>
    </source>
</evidence>
<accession>A0A9W8ABU4</accession>
<sequence length="364" mass="40537">MTELQIQLPLQSGEAPPDSVPRPAIAGPGQVDPDEEGVMTIEGGELLIKPCNENERDFYEETVAHPSFQLFLPHYFGMLNLSEDPSPQAGSDTIDLAAHATAAVESALAAPADRPVHSVPLQNAVCIENLLYGFSKPCVMDIKLATRPQMELGTAEAGMVRTGLHPNGIKIYDERAQALVDVNLGAHDTTDESQRLLDGLRVFLPTSMKPEYREFLIKEYNLVLKEMSQMVEAEEVRLYDSSLLFIYEGDAERRDRVLAEESEDGSDSELDSRPLAYQTPPVGNYDVSEVARQDGREVEREGNRGNSDEDMDEDDDESEDANDRMLYDLRIVDFANASWCPGQGRDEGFLHGLKRIRHTLREVL</sequence>
<comment type="caution">
    <text evidence="6">The sequence shown here is derived from an EMBL/GenBank/DDBJ whole genome shotgun (WGS) entry which is preliminary data.</text>
</comment>
<dbReference type="GO" id="GO:0032958">
    <property type="term" value="P:inositol phosphate biosynthetic process"/>
    <property type="evidence" value="ECO:0007669"/>
    <property type="project" value="InterPro"/>
</dbReference>
<dbReference type="EMBL" id="JANBPT010000076">
    <property type="protein sequence ID" value="KAJ1928347.1"/>
    <property type="molecule type" value="Genomic_DNA"/>
</dbReference>
<feature type="compositionally biased region" description="Acidic residues" evidence="5">
    <location>
        <begin position="308"/>
        <end position="320"/>
    </location>
</feature>
<feature type="compositionally biased region" description="Basic and acidic residues" evidence="5">
    <location>
        <begin position="289"/>
        <end position="307"/>
    </location>
</feature>
<evidence type="ECO:0000256" key="4">
    <source>
        <dbReference type="RuleBase" id="RU363090"/>
    </source>
</evidence>
<dbReference type="GO" id="GO:0005737">
    <property type="term" value="C:cytoplasm"/>
    <property type="evidence" value="ECO:0007669"/>
    <property type="project" value="TreeGrafter"/>
</dbReference>
<proteinExistence type="inferred from homology"/>
<dbReference type="Pfam" id="PF03770">
    <property type="entry name" value="IPK"/>
    <property type="match status" value="1"/>
</dbReference>
<name>A0A9W8ABU4_9FUNG</name>
<evidence type="ECO:0000256" key="3">
    <source>
        <dbReference type="ARBA" id="ARBA00022777"/>
    </source>
</evidence>
<comment type="similarity">
    <text evidence="1 4">Belongs to the inositol phosphokinase (IPK) family.</text>
</comment>
<dbReference type="InterPro" id="IPR005522">
    <property type="entry name" value="IPK"/>
</dbReference>
<reference evidence="6" key="1">
    <citation type="submission" date="2022-07" db="EMBL/GenBank/DDBJ databases">
        <title>Phylogenomic reconstructions and comparative analyses of Kickxellomycotina fungi.</title>
        <authorList>
            <person name="Reynolds N.K."/>
            <person name="Stajich J.E."/>
            <person name="Barry K."/>
            <person name="Grigoriev I.V."/>
            <person name="Crous P."/>
            <person name="Smith M.E."/>
        </authorList>
    </citation>
    <scope>NUCLEOTIDE SEQUENCE</scope>
    <source>
        <strain evidence="6">RSA 861</strain>
    </source>
</reference>
<organism evidence="6 7">
    <name type="scientific">Tieghemiomyces parasiticus</name>
    <dbReference type="NCBI Taxonomy" id="78921"/>
    <lineage>
        <taxon>Eukaryota</taxon>
        <taxon>Fungi</taxon>
        <taxon>Fungi incertae sedis</taxon>
        <taxon>Zoopagomycota</taxon>
        <taxon>Kickxellomycotina</taxon>
        <taxon>Dimargaritomycetes</taxon>
        <taxon>Dimargaritales</taxon>
        <taxon>Dimargaritaceae</taxon>
        <taxon>Tieghemiomyces</taxon>
    </lineage>
</organism>
<evidence type="ECO:0000256" key="1">
    <source>
        <dbReference type="ARBA" id="ARBA00007374"/>
    </source>
</evidence>
<feature type="compositionally biased region" description="Polar residues" evidence="5">
    <location>
        <begin position="1"/>
        <end position="10"/>
    </location>
</feature>
<dbReference type="Gene3D" id="3.30.470.160">
    <property type="entry name" value="Inositol polyphosphate kinase"/>
    <property type="match status" value="1"/>
</dbReference>
<dbReference type="OrthoDB" id="338650at2759"/>
<gene>
    <name evidence="6" type="ORF">IWQ60_002129</name>
</gene>
<dbReference type="Proteomes" id="UP001150569">
    <property type="component" value="Unassembled WGS sequence"/>
</dbReference>
<dbReference type="GO" id="GO:0005634">
    <property type="term" value="C:nucleus"/>
    <property type="evidence" value="ECO:0007669"/>
    <property type="project" value="TreeGrafter"/>
</dbReference>
<dbReference type="EC" id="2.7.-.-" evidence="4"/>
<protein>
    <recommendedName>
        <fullName evidence="4">Kinase</fullName>
        <ecNumber evidence="4">2.7.-.-</ecNumber>
    </recommendedName>
</protein>
<dbReference type="GO" id="GO:0046854">
    <property type="term" value="P:phosphatidylinositol phosphate biosynthetic process"/>
    <property type="evidence" value="ECO:0007669"/>
    <property type="project" value="TreeGrafter"/>
</dbReference>
<evidence type="ECO:0000313" key="6">
    <source>
        <dbReference type="EMBL" id="KAJ1928347.1"/>
    </source>
</evidence>
<feature type="region of interest" description="Disordered" evidence="5">
    <location>
        <begin position="1"/>
        <end position="35"/>
    </location>
</feature>
<dbReference type="SUPFAM" id="SSF56104">
    <property type="entry name" value="SAICAR synthase-like"/>
    <property type="match status" value="1"/>
</dbReference>
<keyword evidence="7" id="KW-1185">Reference proteome</keyword>
<evidence type="ECO:0000256" key="2">
    <source>
        <dbReference type="ARBA" id="ARBA00022679"/>
    </source>
</evidence>
<feature type="region of interest" description="Disordered" evidence="5">
    <location>
        <begin position="257"/>
        <end position="320"/>
    </location>
</feature>
<keyword evidence="3 4" id="KW-0418">Kinase</keyword>
<dbReference type="InterPro" id="IPR038286">
    <property type="entry name" value="IPK_sf"/>
</dbReference>
<dbReference type="PANTHER" id="PTHR12400">
    <property type="entry name" value="INOSITOL POLYPHOSPHATE KINASE"/>
    <property type="match status" value="1"/>
</dbReference>
<feature type="compositionally biased region" description="Acidic residues" evidence="5">
    <location>
        <begin position="260"/>
        <end position="269"/>
    </location>
</feature>
<dbReference type="GO" id="GO:0008440">
    <property type="term" value="F:inositol-1,4,5-trisphosphate 3-kinase activity"/>
    <property type="evidence" value="ECO:0007669"/>
    <property type="project" value="TreeGrafter"/>
</dbReference>